<feature type="domain" description="IrrE N-terminal-like" evidence="1">
    <location>
        <begin position="184"/>
        <end position="303"/>
    </location>
</feature>
<reference evidence="2 3" key="1">
    <citation type="submission" date="2021-04" db="EMBL/GenBank/DDBJ databases">
        <authorList>
            <person name="Pira H."/>
            <person name="Risdian C."/>
            <person name="Wink J."/>
        </authorList>
    </citation>
    <scope>NUCLEOTIDE SEQUENCE [LARGE SCALE GENOMIC DNA]</scope>
    <source>
        <strain evidence="2 3">WH53</strain>
    </source>
</reference>
<proteinExistence type="predicted"/>
<name>A0ABS5ZJE8_9GAMM</name>
<keyword evidence="3" id="KW-1185">Reference proteome</keyword>
<evidence type="ECO:0000313" key="3">
    <source>
        <dbReference type="Proteomes" id="UP000690515"/>
    </source>
</evidence>
<dbReference type="PANTHER" id="PTHR43236:SF2">
    <property type="entry name" value="BLL0069 PROTEIN"/>
    <property type="match status" value="1"/>
</dbReference>
<dbReference type="Pfam" id="PF06114">
    <property type="entry name" value="Peptidase_M78"/>
    <property type="match status" value="1"/>
</dbReference>
<dbReference type="EMBL" id="JAGSOY010000181">
    <property type="protein sequence ID" value="MBU2714214.1"/>
    <property type="molecule type" value="Genomic_DNA"/>
</dbReference>
<dbReference type="Gene3D" id="1.10.10.2910">
    <property type="match status" value="1"/>
</dbReference>
<dbReference type="InterPro" id="IPR052345">
    <property type="entry name" value="Rad_response_metalloprotease"/>
</dbReference>
<protein>
    <submittedName>
        <fullName evidence="2">ImmA/IrrE family metallo-endopeptidase</fullName>
    </submittedName>
</protein>
<dbReference type="RefSeq" id="WP_215822480.1">
    <property type="nucleotide sequence ID" value="NZ_JAGSOY010000181.1"/>
</dbReference>
<dbReference type="InterPro" id="IPR010359">
    <property type="entry name" value="IrrE_HExxH"/>
</dbReference>
<gene>
    <name evidence="2" type="ORF">KCG35_24510</name>
</gene>
<evidence type="ECO:0000259" key="1">
    <source>
        <dbReference type="Pfam" id="PF06114"/>
    </source>
</evidence>
<sequence>MAVSHRAEINPELLVWARKSIRMDIVYAAKKLRVAEKKLEDWESGVEQPTIRQLRSIAKSYKINFGAFFLPEPPELFNSPVKDFRRHHGTTISDFHPEIYIDLRNNLNTREIAVELESELGERQVQFQSSCTIEENPIDVAKRVRRIIGMSFAKQKTARNSRLAFNMWRELIGSLGCLVLQSTKIDLNEMRGYSVYFDFKPLLVVNRKDSYSARTFTLLHELTHILLRSSGLCDLHSNTKMSPHEQRLEVFCNKVAAQILVPDEYLLSYPAVRTTGPEEWTDQIISPISRDFGVSREVILRKLLDHNLTTKAFYEENRERYRQDAEATKRKKQGGFVTPAVDTVSSKGKQFVSLVFDAMNSSLITSNDASDYLGVKAKHFSKIELSVAS</sequence>
<dbReference type="InterPro" id="IPR010982">
    <property type="entry name" value="Lambda_DNA-bd_dom_sf"/>
</dbReference>
<organism evidence="2 3">
    <name type="scientific">Zooshikella harenae</name>
    <dbReference type="NCBI Taxonomy" id="2827238"/>
    <lineage>
        <taxon>Bacteria</taxon>
        <taxon>Pseudomonadati</taxon>
        <taxon>Pseudomonadota</taxon>
        <taxon>Gammaproteobacteria</taxon>
        <taxon>Oceanospirillales</taxon>
        <taxon>Zooshikellaceae</taxon>
        <taxon>Zooshikella</taxon>
    </lineage>
</organism>
<dbReference type="PANTHER" id="PTHR43236">
    <property type="entry name" value="ANTITOXIN HIGA1"/>
    <property type="match status" value="1"/>
</dbReference>
<dbReference type="SUPFAM" id="SSF47413">
    <property type="entry name" value="lambda repressor-like DNA-binding domains"/>
    <property type="match status" value="1"/>
</dbReference>
<dbReference type="Proteomes" id="UP000690515">
    <property type="component" value="Unassembled WGS sequence"/>
</dbReference>
<evidence type="ECO:0000313" key="2">
    <source>
        <dbReference type="EMBL" id="MBU2714214.1"/>
    </source>
</evidence>
<accession>A0ABS5ZJE8</accession>
<comment type="caution">
    <text evidence="2">The sequence shown here is derived from an EMBL/GenBank/DDBJ whole genome shotgun (WGS) entry which is preliminary data.</text>
</comment>